<feature type="transmembrane region" description="Helical" evidence="2">
    <location>
        <begin position="302"/>
        <end position="320"/>
    </location>
</feature>
<dbReference type="AlphaFoldDB" id="A0A0F7ZN56"/>
<keyword evidence="2" id="KW-0472">Membrane</keyword>
<dbReference type="OrthoDB" id="5406607at2759"/>
<name>A0A0F7ZN56_9HYPO</name>
<feature type="transmembrane region" description="Helical" evidence="2">
    <location>
        <begin position="532"/>
        <end position="554"/>
    </location>
</feature>
<reference evidence="3 4" key="1">
    <citation type="journal article" date="2014" name="Genome Biol. Evol.">
        <title>Comparative genomics and transcriptomics analyses reveal divergent lifestyle features of nematode endoparasitic fungus Hirsutella minnesotensis.</title>
        <authorList>
            <person name="Lai Y."/>
            <person name="Liu K."/>
            <person name="Zhang X."/>
            <person name="Zhang X."/>
            <person name="Li K."/>
            <person name="Wang N."/>
            <person name="Shu C."/>
            <person name="Wu Y."/>
            <person name="Wang C."/>
            <person name="Bushley K.E."/>
            <person name="Xiang M."/>
            <person name="Liu X."/>
        </authorList>
    </citation>
    <scope>NUCLEOTIDE SEQUENCE [LARGE SCALE GENOMIC DNA]</scope>
    <source>
        <strain evidence="3 4">3608</strain>
    </source>
</reference>
<dbReference type="Proteomes" id="UP000054481">
    <property type="component" value="Unassembled WGS sequence"/>
</dbReference>
<feature type="region of interest" description="Disordered" evidence="1">
    <location>
        <begin position="492"/>
        <end position="513"/>
    </location>
</feature>
<protein>
    <submittedName>
        <fullName evidence="3">Uncharacterized protein</fullName>
    </submittedName>
</protein>
<evidence type="ECO:0000256" key="2">
    <source>
        <dbReference type="SAM" id="Phobius"/>
    </source>
</evidence>
<evidence type="ECO:0000313" key="4">
    <source>
        <dbReference type="Proteomes" id="UP000054481"/>
    </source>
</evidence>
<feature type="compositionally biased region" description="Basic and acidic residues" evidence="1">
    <location>
        <begin position="133"/>
        <end position="142"/>
    </location>
</feature>
<evidence type="ECO:0000313" key="3">
    <source>
        <dbReference type="EMBL" id="KJZ73165.1"/>
    </source>
</evidence>
<keyword evidence="2" id="KW-1133">Transmembrane helix</keyword>
<dbReference type="EMBL" id="KQ030537">
    <property type="protein sequence ID" value="KJZ73165.1"/>
    <property type="molecule type" value="Genomic_DNA"/>
</dbReference>
<evidence type="ECO:0000256" key="1">
    <source>
        <dbReference type="SAM" id="MobiDB-lite"/>
    </source>
</evidence>
<organism evidence="3 4">
    <name type="scientific">Hirsutella minnesotensis 3608</name>
    <dbReference type="NCBI Taxonomy" id="1043627"/>
    <lineage>
        <taxon>Eukaryota</taxon>
        <taxon>Fungi</taxon>
        <taxon>Dikarya</taxon>
        <taxon>Ascomycota</taxon>
        <taxon>Pezizomycotina</taxon>
        <taxon>Sordariomycetes</taxon>
        <taxon>Hypocreomycetidae</taxon>
        <taxon>Hypocreales</taxon>
        <taxon>Ophiocordycipitaceae</taxon>
        <taxon>Hirsutella</taxon>
    </lineage>
</organism>
<accession>A0A0F7ZN56</accession>
<sequence length="563" mass="61310">MDDAKCPIRIPGFTHNGDCNLICKPSGWKDILVFFLGNYGAHAATVIGRPGQSNLTRAFSLVLALFFPGTGVLAGVTAIASLALFAPTELTRAARAGALCVVVRVRGGTVEEDIEAAPLQPEALEPDTANHGSRGDDTEPRTEPAAPESSPPHHIPDGHQAQGRTIENEETAAKQPVTLDTRLAHEAGPQTLDGRADEVLPSSLMASQVHGIARLPAGYRLLVLPGWTTFELDNDDDEKEISQAPSMTFTKRFRDFLGSPFKAQPKLTSTVPCSYNVIKVLISIGQLLFSVLTLYETRGNQLAVYGYAAFGLTVAPYFWMSLVNLLGNLMCPQYPNIFIVNSPTLDRLRREIEAKGLSARYPFDGTVGRISQETEARVLDANAHLLRCTTALEIFFSRLDTETDKSSEAMTLAFQAIAAYIVAAVPIAIVGGISRFDPGQSATYQRVWTMMWLCFGPMVGIGYGMWILPLFESWPVLWRTLMTRKASELSDAARVPGHHEKVANPRGEDGSHSDDAPRFVIWVHIGRFALEAAFVGAYMAPAIGGYVTVAQMLLRYGTCNKIN</sequence>
<gene>
    <name evidence="3" type="ORF">HIM_07362</name>
</gene>
<proteinExistence type="predicted"/>
<feature type="transmembrane region" description="Helical" evidence="2">
    <location>
        <begin position="412"/>
        <end position="436"/>
    </location>
</feature>
<keyword evidence="2" id="KW-0812">Transmembrane</keyword>
<feature type="transmembrane region" description="Helical" evidence="2">
    <location>
        <begin position="277"/>
        <end position="295"/>
    </location>
</feature>
<keyword evidence="4" id="KW-1185">Reference proteome</keyword>
<feature type="transmembrane region" description="Helical" evidence="2">
    <location>
        <begin position="58"/>
        <end position="85"/>
    </location>
</feature>
<feature type="transmembrane region" description="Helical" evidence="2">
    <location>
        <begin position="448"/>
        <end position="468"/>
    </location>
</feature>
<feature type="region of interest" description="Disordered" evidence="1">
    <location>
        <begin position="114"/>
        <end position="161"/>
    </location>
</feature>
<feature type="compositionally biased region" description="Basic and acidic residues" evidence="1">
    <location>
        <begin position="497"/>
        <end position="513"/>
    </location>
</feature>